<dbReference type="GO" id="GO:0030488">
    <property type="term" value="P:tRNA methylation"/>
    <property type="evidence" value="ECO:0007669"/>
    <property type="project" value="TreeGrafter"/>
</dbReference>
<dbReference type="InterPro" id="IPR019442">
    <property type="entry name" value="THADA/TRM732_DUF2428"/>
</dbReference>
<accession>A0A1D8N890</accession>
<evidence type="ECO:0000259" key="4">
    <source>
        <dbReference type="Pfam" id="PF25150"/>
    </source>
</evidence>
<dbReference type="RefSeq" id="XP_501029.1">
    <property type="nucleotide sequence ID" value="XM_501029.1"/>
</dbReference>
<dbReference type="InterPro" id="IPR056842">
    <property type="entry name" value="THADA-like_TPR_C"/>
</dbReference>
<dbReference type="VEuPathDB" id="FungiDB:YALI0_B17754g"/>
<evidence type="ECO:0000313" key="7">
    <source>
        <dbReference type="EMBL" id="RDW24378.1"/>
    </source>
</evidence>
<dbReference type="Pfam" id="PF25150">
    <property type="entry name" value="TPR_Trm732"/>
    <property type="match status" value="1"/>
</dbReference>
<dbReference type="Pfam" id="PF10350">
    <property type="entry name" value="DUF2428"/>
    <property type="match status" value="1"/>
</dbReference>
<dbReference type="SUPFAM" id="SSF48371">
    <property type="entry name" value="ARM repeat"/>
    <property type="match status" value="1"/>
</dbReference>
<dbReference type="PANTHER" id="PTHR14387:SF0">
    <property type="entry name" value="DUF2428 DOMAIN-CONTAINING PROTEIN"/>
    <property type="match status" value="1"/>
</dbReference>
<feature type="domain" description="tRNA (32-2'-O)-methyltransferase regulator THADA-like TPR repeats region" evidence="4">
    <location>
        <begin position="241"/>
        <end position="523"/>
    </location>
</feature>
<dbReference type="eggNOG" id="KOG1810">
    <property type="taxonomic scope" value="Eukaryota"/>
</dbReference>
<evidence type="ECO:0000256" key="1">
    <source>
        <dbReference type="ARBA" id="ARBA00010409"/>
    </source>
</evidence>
<reference evidence="7 9" key="2">
    <citation type="submission" date="2018-07" db="EMBL/GenBank/DDBJ databases">
        <title>Draft Genome Assemblies for Five Robust Yarrowia lipolytica Strains Exhibiting High Lipid Production and Pentose Sugar Utilization and Sugar Alcohol Secretion from Undetoxified Lignocellulosic Biomass Hydrolysates.</title>
        <authorList>
            <consortium name="DOE Joint Genome Institute"/>
            <person name="Walker C."/>
            <person name="Ryu S."/>
            <person name="Na H."/>
            <person name="Zane M."/>
            <person name="LaButti K."/>
            <person name="Lipzen A."/>
            <person name="Haridas S."/>
            <person name="Barry K."/>
            <person name="Grigoriev I.V."/>
            <person name="Quarterman J."/>
            <person name="Slininger P."/>
            <person name="Dien B."/>
            <person name="Trinh C.T."/>
        </authorList>
    </citation>
    <scope>NUCLEOTIDE SEQUENCE [LARGE SCALE GENOMIC DNA]</scope>
    <source>
        <strain evidence="7 9">YB392</strain>
    </source>
</reference>
<evidence type="ECO:0000259" key="5">
    <source>
        <dbReference type="Pfam" id="PF25151"/>
    </source>
</evidence>
<dbReference type="VEuPathDB" id="FungiDB:YALI1_B22938g"/>
<dbReference type="KEGG" id="yli:2907100"/>
<keyword evidence="7" id="KW-0675">Receptor</keyword>
<keyword evidence="2" id="KW-0819">tRNA processing</keyword>
<dbReference type="GO" id="GO:0005829">
    <property type="term" value="C:cytosol"/>
    <property type="evidence" value="ECO:0007669"/>
    <property type="project" value="TreeGrafter"/>
</dbReference>
<reference evidence="6 8" key="1">
    <citation type="journal article" date="2016" name="PLoS ONE">
        <title>Sequence Assembly of Yarrowia lipolytica Strain W29/CLIB89 Shows Transposable Element Diversity.</title>
        <authorList>
            <person name="Magnan C."/>
            <person name="Yu J."/>
            <person name="Chang I."/>
            <person name="Jahn E."/>
            <person name="Kanomata Y."/>
            <person name="Wu J."/>
            <person name="Zeller M."/>
            <person name="Oakes M."/>
            <person name="Baldi P."/>
            <person name="Sandmeyer S."/>
        </authorList>
    </citation>
    <scope>NUCLEOTIDE SEQUENCE [LARGE SCALE GENOMIC DNA]</scope>
    <source>
        <strain evidence="6">CLIB89</strain>
        <strain evidence="8">CLIB89(W29)</strain>
    </source>
</reference>
<dbReference type="Proteomes" id="UP000256601">
    <property type="component" value="Unassembled WGS sequence"/>
</dbReference>
<sequence>MDPQQHVCALRELPDGLELRLEDGVIAQDDLPRLRKALIGKKPSKDQENTFKHLFPLLCDSAVNSTGVGSYRTLATDCLSISIQRATQSVDKGADLAEIVTITEINQLFEFVCDFWTDANPALGNALKDMFGKIIALAYKVLPAQMVTEMIGVWAVRVMKMPKSMRVVYFVLEIITKSVGGSFILAQDEHFVEEALGVMGSVALANPVGKTLYAIFSSIRTQIREAHVYDNSGEGSEITNWVELWAPPVRERMTTDMTLQKHILLYFLPQMFKFHPDCFPVFMLSTFGDLSRALTLSEIQLEALVGCLKIGQEIGLIEVGSSEFLQVDMVRNLLQHESMSLRAAALSLLLNSPKGSEAVKPYVYEVLRNVLPDLFAEGDAEFRNKVYSYMRQFTTRVRDSSYALQRDIGRMESKLEKLKGEEKEKLQAKMEDYVVQVEAAHTYSQWLVDFITAQLNPCAPYQTFHTALRLIPMLIHSGLDKKLDQHIIRKNYLEFPFQVEIFTPLLVERLIDGVTSNYEDLRQMCVVLLKMSPTECFPNNEITVLADRGMTMMAGIRGREGDSGARLTQFVFNLYGRTGQQAQIQFFERLLTKVEEFLVTAESNLTLAVKEYPVHGYFSALRFILEDVVAEGYNAEWLPCVNRALKNVHYTWDLTKAILTDDSPEGNVPEELNDVEDIELKYGPASQLVLSYAWRAVKESTAMMGSILALVSDISDQTILECGNLSIEQLATVRHRGAFSSVYPTFVACCKRCAKTDTLKGKPEEWLNYNIDLIEKMAQKITRRSGGLPYLIAGVLCAESDEDRPLLKHTFEELLQIANKPLDADATIAQIPQVHALNCMRILFIESDLSEASAHYIDEGLQLSIERFSSPTWAVRNCAVMLYTSLQNRLFGTKRVATVVEGSNLSRNNTGTVPARLFFTRYKNIREILLQHLRDHVDSLDEDSTALETTYPVLSLLSRLEGTNGYEGLDEFRTLIKGCLRSKVWKIREVAARTYAFMTADDLLFDSVSSLAETLPDTSQNYTHGCLLAIDATLARATIKLPHKKLPQQVLQKLYALFTPLLKQNPCPATQIAYFRILKNLYQKDSKAPFSGRLVQFSLTQIEQNFNGKLDAAARVLRQECVYVLLKYSSDSGLGPGIFVSYVRQLFSDSTYEVVQTTIATIEERLGEFDQETKCSILESLWDLTRVSHCDLVKGPALRLLSTLLKDTPSTLSDSLCQSLLFSYTNEHSTDISESALGALGPFTARVNDAAKTRKWLSLVKKYADETAAFSSRQAALRSLCAYLRVKSTQNDTSDETMQSYILLLLYLSDDDTNLREMAAHFTSKELCGLPFASTNVRAEKALLEKLNNENRVEFTPHLTSLLEGYTSLPSQIDAALADDSFLFSTERQNVYRNEPVLLSTVQGVLAEGPAPEGSSLEGWLKPGLEHWKAKKEELEKRPELKTEYNFFLVKARTDLAEELSVKWGVEKMEV</sequence>
<dbReference type="EMBL" id="CP017554">
    <property type="protein sequence ID" value="AOW01852.1"/>
    <property type="molecule type" value="Genomic_DNA"/>
</dbReference>
<feature type="domain" description="tRNA (32-2'-O)-methyltransferase regulator THADA-like C-terminal TPR repeats region" evidence="5">
    <location>
        <begin position="876"/>
        <end position="1032"/>
    </location>
</feature>
<dbReference type="GeneID" id="2907100"/>
<dbReference type="OMA" id="TQHITRR"/>
<dbReference type="InterPro" id="IPR056843">
    <property type="entry name" value="THADA-like_TPR"/>
</dbReference>
<comment type="similarity">
    <text evidence="1">Belongs to the THADA family.</text>
</comment>
<dbReference type="PANTHER" id="PTHR14387">
    <property type="entry name" value="THADA/DEATH RECEPTOR INTERACTING PROTEIN"/>
    <property type="match status" value="1"/>
</dbReference>
<dbReference type="Proteomes" id="UP000182444">
    <property type="component" value="Chromosome 1B"/>
</dbReference>
<evidence type="ECO:0000256" key="2">
    <source>
        <dbReference type="ARBA" id="ARBA00022694"/>
    </source>
</evidence>
<gene>
    <name evidence="7" type="ORF">B0I71DRAFT_134416</name>
    <name evidence="6" type="ORF">YALI1_B22938g</name>
</gene>
<feature type="domain" description="DUF2428" evidence="3">
    <location>
        <begin position="640"/>
        <end position="874"/>
    </location>
</feature>
<evidence type="ECO:0000313" key="9">
    <source>
        <dbReference type="Proteomes" id="UP000256601"/>
    </source>
</evidence>
<evidence type="ECO:0000313" key="6">
    <source>
        <dbReference type="EMBL" id="AOW01852.1"/>
    </source>
</evidence>
<dbReference type="OrthoDB" id="73997at2759"/>
<protein>
    <submittedName>
        <fullName evidence="7">Putative death-receptor fusion protein-domain-containing protein</fullName>
    </submittedName>
</protein>
<dbReference type="Pfam" id="PF25151">
    <property type="entry name" value="TPR_Trm732_C"/>
    <property type="match status" value="1"/>
</dbReference>
<organism evidence="6 8">
    <name type="scientific">Yarrowia lipolytica</name>
    <name type="common">Candida lipolytica</name>
    <dbReference type="NCBI Taxonomy" id="4952"/>
    <lineage>
        <taxon>Eukaryota</taxon>
        <taxon>Fungi</taxon>
        <taxon>Dikarya</taxon>
        <taxon>Ascomycota</taxon>
        <taxon>Saccharomycotina</taxon>
        <taxon>Dipodascomycetes</taxon>
        <taxon>Dipodascales</taxon>
        <taxon>Dipodascales incertae sedis</taxon>
        <taxon>Yarrowia</taxon>
    </lineage>
</organism>
<name>A0A1D8N890_YARLL</name>
<dbReference type="InterPro" id="IPR011989">
    <property type="entry name" value="ARM-like"/>
</dbReference>
<dbReference type="InterPro" id="IPR016024">
    <property type="entry name" value="ARM-type_fold"/>
</dbReference>
<proteinExistence type="inferred from homology"/>
<evidence type="ECO:0000259" key="3">
    <source>
        <dbReference type="Pfam" id="PF10350"/>
    </source>
</evidence>
<dbReference type="EMBL" id="KZ859037">
    <property type="protein sequence ID" value="RDW24378.1"/>
    <property type="molecule type" value="Genomic_DNA"/>
</dbReference>
<dbReference type="Gene3D" id="1.25.10.10">
    <property type="entry name" value="Leucine-rich Repeat Variant"/>
    <property type="match status" value="1"/>
</dbReference>
<dbReference type="InterPro" id="IPR051954">
    <property type="entry name" value="tRNA_methyltransferase_THADA"/>
</dbReference>
<evidence type="ECO:0000313" key="8">
    <source>
        <dbReference type="Proteomes" id="UP000182444"/>
    </source>
</evidence>